<dbReference type="Gene3D" id="1.20.5.1200">
    <property type="entry name" value="Alpha-tocopherol transfer"/>
    <property type="match status" value="1"/>
</dbReference>
<dbReference type="Proteomes" id="UP001107558">
    <property type="component" value="Chromosome 1"/>
</dbReference>
<proteinExistence type="predicted"/>
<evidence type="ECO:0000313" key="3">
    <source>
        <dbReference type="Proteomes" id="UP001107558"/>
    </source>
</evidence>
<evidence type="ECO:0000259" key="1">
    <source>
        <dbReference type="SMART" id="SM01100"/>
    </source>
</evidence>
<name>A0A9J6CI55_POLVA</name>
<comment type="caution">
    <text evidence="2">The sequence shown here is derived from an EMBL/GenBank/DDBJ whole genome shotgun (WGS) entry which is preliminary data.</text>
</comment>
<reference evidence="2" key="1">
    <citation type="submission" date="2021-03" db="EMBL/GenBank/DDBJ databases">
        <title>Chromosome level genome of the anhydrobiotic midge Polypedilum vanderplanki.</title>
        <authorList>
            <person name="Yoshida Y."/>
            <person name="Kikawada T."/>
            <person name="Gusev O."/>
        </authorList>
    </citation>
    <scope>NUCLEOTIDE SEQUENCE</scope>
    <source>
        <strain evidence="2">NIAS01</strain>
        <tissue evidence="2">Whole body or cell culture</tissue>
    </source>
</reference>
<dbReference type="PANTHER" id="PTHR10174">
    <property type="entry name" value="ALPHA-TOCOPHEROL TRANSFER PROTEIN-RELATED"/>
    <property type="match status" value="1"/>
</dbReference>
<dbReference type="GO" id="GO:1902936">
    <property type="term" value="F:phosphatidylinositol bisphosphate binding"/>
    <property type="evidence" value="ECO:0007669"/>
    <property type="project" value="TreeGrafter"/>
</dbReference>
<dbReference type="InterPro" id="IPR001251">
    <property type="entry name" value="CRAL-TRIO_dom"/>
</dbReference>
<dbReference type="InterPro" id="IPR036273">
    <property type="entry name" value="CRAL/TRIO_N_dom_sf"/>
</dbReference>
<feature type="domain" description="CRAL/TRIO N-terminal" evidence="1">
    <location>
        <begin position="63"/>
        <end position="88"/>
    </location>
</feature>
<keyword evidence="3" id="KW-1185">Reference proteome</keyword>
<evidence type="ECO:0000313" key="2">
    <source>
        <dbReference type="EMBL" id="KAG5681629.1"/>
    </source>
</evidence>
<organism evidence="2 3">
    <name type="scientific">Polypedilum vanderplanki</name>
    <name type="common">Sleeping chironomid midge</name>
    <dbReference type="NCBI Taxonomy" id="319348"/>
    <lineage>
        <taxon>Eukaryota</taxon>
        <taxon>Metazoa</taxon>
        <taxon>Ecdysozoa</taxon>
        <taxon>Arthropoda</taxon>
        <taxon>Hexapoda</taxon>
        <taxon>Insecta</taxon>
        <taxon>Pterygota</taxon>
        <taxon>Neoptera</taxon>
        <taxon>Endopterygota</taxon>
        <taxon>Diptera</taxon>
        <taxon>Nematocera</taxon>
        <taxon>Chironomoidea</taxon>
        <taxon>Chironomidae</taxon>
        <taxon>Chironominae</taxon>
        <taxon>Polypedilum</taxon>
        <taxon>Polypedilum</taxon>
    </lineage>
</organism>
<dbReference type="CDD" id="cd00170">
    <property type="entry name" value="SEC14"/>
    <property type="match status" value="1"/>
</dbReference>
<dbReference type="AlphaFoldDB" id="A0A9J6CI55"/>
<dbReference type="PANTHER" id="PTHR10174:SF208">
    <property type="entry name" value="CRAL-TRIO DOMAIN-CONTAINING PROTEIN DDB_G0278031"/>
    <property type="match status" value="1"/>
</dbReference>
<dbReference type="OrthoDB" id="1434354at2759"/>
<dbReference type="SUPFAM" id="SSF46938">
    <property type="entry name" value="CRAL/TRIO N-terminal domain"/>
    <property type="match status" value="1"/>
</dbReference>
<protein>
    <recommendedName>
        <fullName evidence="1">CRAL/TRIO N-terminal domain-containing protein</fullName>
    </recommendedName>
</protein>
<dbReference type="InterPro" id="IPR036865">
    <property type="entry name" value="CRAL-TRIO_dom_sf"/>
</dbReference>
<dbReference type="Pfam" id="PF00650">
    <property type="entry name" value="CRAL_TRIO"/>
    <property type="match status" value="1"/>
</dbReference>
<dbReference type="SUPFAM" id="SSF52087">
    <property type="entry name" value="CRAL/TRIO domain"/>
    <property type="match status" value="1"/>
</dbReference>
<dbReference type="InterPro" id="IPR011074">
    <property type="entry name" value="CRAL/TRIO_N_dom"/>
</dbReference>
<dbReference type="Gene3D" id="1.10.8.20">
    <property type="entry name" value="N-terminal domain of phosphatidylinositol transfer protein sec14p"/>
    <property type="match status" value="1"/>
</dbReference>
<dbReference type="PRINTS" id="PR00180">
    <property type="entry name" value="CRETINALDHBP"/>
</dbReference>
<dbReference type="Gene3D" id="3.40.525.10">
    <property type="entry name" value="CRAL-TRIO lipid binding domain"/>
    <property type="match status" value="1"/>
</dbReference>
<sequence length="348" mass="40753">MDSKVCYTKSITPIDDYICTLPLDTQKLAEEELRETETTRTQAIEALREWAQQNPRIKSLRLDANFLLRFLRCKKFSIPMAKEMIERYLVLRHYTYDNMKPFQNFDMNMPVMQELLDAGYIFACPKRDHLNRRIIMIRPGVFNPSKHFNYEMVKLHGIAFETLMEDEMNHIHGFVYIIDSTGLAFHYLTLFTPHEAYRIGRNLEKVVPMRHKSIHGLKVHPSLKFTVDFALSQMSEKMRKRVTLYKNIEDITVDKNLLPAEYGGQIPMKEMISAFKKELESKRSIILKNDNSDVFLEMYPEPVRNGSVRSLKTTIDDLEAQLNKNNNNGFSKIELQGVQGSFRKLEID</sequence>
<dbReference type="GO" id="GO:0016020">
    <property type="term" value="C:membrane"/>
    <property type="evidence" value="ECO:0007669"/>
    <property type="project" value="TreeGrafter"/>
</dbReference>
<dbReference type="EMBL" id="JADBJN010000001">
    <property type="protein sequence ID" value="KAG5681629.1"/>
    <property type="molecule type" value="Genomic_DNA"/>
</dbReference>
<dbReference type="SMART" id="SM01100">
    <property type="entry name" value="CRAL_TRIO_N"/>
    <property type="match status" value="1"/>
</dbReference>
<accession>A0A9J6CI55</accession>
<gene>
    <name evidence="2" type="ORF">PVAND_011045</name>
</gene>